<keyword evidence="3" id="KW-1185">Reference proteome</keyword>
<dbReference type="Proteomes" id="UP000050761">
    <property type="component" value="Unassembled WGS sequence"/>
</dbReference>
<feature type="compositionally biased region" description="Acidic residues" evidence="1">
    <location>
        <begin position="70"/>
        <end position="85"/>
    </location>
</feature>
<organism evidence="3 4">
    <name type="scientific">Heligmosomoides polygyrus</name>
    <name type="common">Parasitic roundworm</name>
    <dbReference type="NCBI Taxonomy" id="6339"/>
    <lineage>
        <taxon>Eukaryota</taxon>
        <taxon>Metazoa</taxon>
        <taxon>Ecdysozoa</taxon>
        <taxon>Nematoda</taxon>
        <taxon>Chromadorea</taxon>
        <taxon>Rhabditida</taxon>
        <taxon>Rhabditina</taxon>
        <taxon>Rhabditomorpha</taxon>
        <taxon>Strongyloidea</taxon>
        <taxon>Heligmosomidae</taxon>
        <taxon>Heligmosomoides</taxon>
    </lineage>
</organism>
<feature type="region of interest" description="Disordered" evidence="1">
    <location>
        <begin position="38"/>
        <end position="98"/>
    </location>
</feature>
<evidence type="ECO:0000313" key="2">
    <source>
        <dbReference type="EMBL" id="VDO89407.1"/>
    </source>
</evidence>
<reference evidence="2 3" key="1">
    <citation type="submission" date="2018-11" db="EMBL/GenBank/DDBJ databases">
        <authorList>
            <consortium name="Pathogen Informatics"/>
        </authorList>
    </citation>
    <scope>NUCLEOTIDE SEQUENCE [LARGE SCALE GENOMIC DNA]</scope>
</reference>
<protein>
    <submittedName>
        <fullName evidence="2 4">Uncharacterized protein</fullName>
    </submittedName>
</protein>
<evidence type="ECO:0000256" key="1">
    <source>
        <dbReference type="SAM" id="MobiDB-lite"/>
    </source>
</evidence>
<accession>A0A183FU36</accession>
<proteinExistence type="predicted"/>
<dbReference type="WBParaSite" id="HPBE_0001166101-mRNA-1">
    <property type="protein sequence ID" value="HPBE_0001166101-mRNA-1"/>
    <property type="gene ID" value="HPBE_0001166101"/>
</dbReference>
<accession>A0A3P7ZYE6</accession>
<name>A0A183FU36_HELPZ</name>
<evidence type="ECO:0000313" key="4">
    <source>
        <dbReference type="WBParaSite" id="HPBE_0001166101-mRNA-1"/>
    </source>
</evidence>
<reference evidence="4" key="2">
    <citation type="submission" date="2019-09" db="UniProtKB">
        <authorList>
            <consortium name="WormBaseParasite"/>
        </authorList>
    </citation>
    <scope>IDENTIFICATION</scope>
</reference>
<dbReference type="EMBL" id="UZAH01027187">
    <property type="protein sequence ID" value="VDO89407.1"/>
    <property type="molecule type" value="Genomic_DNA"/>
</dbReference>
<dbReference type="AlphaFoldDB" id="A0A183FU36"/>
<sequence length="98" mass="10730">MRRPLFRTPTARCRLHHGHPTRATMLMEKVHIVSSFSWRPDGRSGETFRTSGFQHAGLSHCSPSPSRGDGDDDADGDDDSDDDDVGPVLQTGDPSIVL</sequence>
<evidence type="ECO:0000313" key="3">
    <source>
        <dbReference type="Proteomes" id="UP000050761"/>
    </source>
</evidence>
<gene>
    <name evidence="2" type="ORF">HPBE_LOCUS11662</name>
</gene>